<keyword evidence="2" id="KW-1185">Reference proteome</keyword>
<dbReference type="GeneID" id="111083494"/>
<feature type="region of interest" description="Disordered" evidence="1">
    <location>
        <begin position="113"/>
        <end position="143"/>
    </location>
</feature>
<accession>A0ABM1RWL8</accession>
<organism evidence="2 3">
    <name type="scientific">Limulus polyphemus</name>
    <name type="common">Atlantic horseshoe crab</name>
    <dbReference type="NCBI Taxonomy" id="6850"/>
    <lineage>
        <taxon>Eukaryota</taxon>
        <taxon>Metazoa</taxon>
        <taxon>Ecdysozoa</taxon>
        <taxon>Arthropoda</taxon>
        <taxon>Chelicerata</taxon>
        <taxon>Merostomata</taxon>
        <taxon>Xiphosura</taxon>
        <taxon>Limulidae</taxon>
        <taxon>Limulus</taxon>
    </lineage>
</organism>
<evidence type="ECO:0000313" key="3">
    <source>
        <dbReference type="RefSeq" id="XP_022235773.1"/>
    </source>
</evidence>
<feature type="compositionally biased region" description="Polar residues" evidence="1">
    <location>
        <begin position="113"/>
        <end position="130"/>
    </location>
</feature>
<dbReference type="RefSeq" id="XP_022235773.1">
    <property type="nucleotide sequence ID" value="XM_022380065.1"/>
</dbReference>
<protein>
    <submittedName>
        <fullName evidence="3">Uncharacterized protein LOC111083494</fullName>
    </submittedName>
</protein>
<evidence type="ECO:0000313" key="2">
    <source>
        <dbReference type="Proteomes" id="UP000694941"/>
    </source>
</evidence>
<name>A0ABM1RWL8_LIMPO</name>
<reference evidence="3" key="1">
    <citation type="submission" date="2025-08" db="UniProtKB">
        <authorList>
            <consortium name="RefSeq"/>
        </authorList>
    </citation>
    <scope>IDENTIFICATION</scope>
    <source>
        <tissue evidence="3">Muscle</tissue>
    </source>
</reference>
<sequence length="183" mass="20489">MKWSSQLRELFHYGLCRSNCNLSESAVTKPLFCFPQFPQNDCFSSIGYETFVQSQFSPDQGICRGRNISFSQVLNNVAVNCDQPTNLEQGLIYHSLENQQSFPCMGDYYSHSSEVTQSSPHTSSTYTPRSHGQHPFLMHPSSTCDSQELSQIAVSYPLDGSSLSPDTFVTHSGLYTGEFANNR</sequence>
<evidence type="ECO:0000256" key="1">
    <source>
        <dbReference type="SAM" id="MobiDB-lite"/>
    </source>
</evidence>
<dbReference type="Proteomes" id="UP000694941">
    <property type="component" value="Unplaced"/>
</dbReference>
<proteinExistence type="predicted"/>
<gene>
    <name evidence="3" type="primary">LOC111083494</name>
</gene>